<keyword evidence="3" id="KW-1185">Reference proteome</keyword>
<gene>
    <name evidence="2" type="ordered locus">Cst_c06840</name>
</gene>
<evidence type="ECO:0000313" key="3">
    <source>
        <dbReference type="Proteomes" id="UP000011220"/>
    </source>
</evidence>
<evidence type="ECO:0000313" key="2">
    <source>
        <dbReference type="EMBL" id="AGC67699.1"/>
    </source>
</evidence>
<feature type="transmembrane region" description="Helical" evidence="1">
    <location>
        <begin position="13"/>
        <end position="32"/>
    </location>
</feature>
<keyword evidence="1" id="KW-0812">Transmembrane</keyword>
<dbReference type="EMBL" id="CP004044">
    <property type="protein sequence ID" value="AGC67699.1"/>
    <property type="molecule type" value="Genomic_DNA"/>
</dbReference>
<sequence length="37" mass="4273">MKRNNLIFLTRTYFGRFAVIGNSSIIILLAYVKRVAI</sequence>
<protein>
    <submittedName>
        <fullName evidence="2">Uncharacterized protein</fullName>
    </submittedName>
</protein>
<dbReference type="KEGG" id="css:Cst_c06840"/>
<keyword evidence="1" id="KW-1133">Transmembrane helix</keyword>
<dbReference type="STRING" id="1121335.Cst_c06840"/>
<organism evidence="2 3">
    <name type="scientific">Thermoclostridium stercorarium (strain ATCC 35414 / DSM 8532 / NCIMB 11754)</name>
    <name type="common">Clostridium stercorarium</name>
    <dbReference type="NCBI Taxonomy" id="1121335"/>
    <lineage>
        <taxon>Bacteria</taxon>
        <taxon>Bacillati</taxon>
        <taxon>Bacillota</taxon>
        <taxon>Clostridia</taxon>
        <taxon>Eubacteriales</taxon>
        <taxon>Oscillospiraceae</taxon>
        <taxon>Thermoclostridium</taxon>
    </lineage>
</organism>
<keyword evidence="1" id="KW-0472">Membrane</keyword>
<dbReference type="Proteomes" id="UP000011220">
    <property type="component" value="Chromosome"/>
</dbReference>
<reference evidence="2 3" key="1">
    <citation type="journal article" date="2013" name="Genome Announc.">
        <title>Complete genome sequence of Clostridium stercorarium subsp. stercorarium strain DSM 8532, a thermophilic degrader of plant cell wall fibers.</title>
        <authorList>
            <person name="Poehlein A."/>
            <person name="Zverlov V.V."/>
            <person name="Daniel R."/>
            <person name="Schwarz W.H."/>
            <person name="Liebl W."/>
        </authorList>
    </citation>
    <scope>NUCLEOTIDE SEQUENCE [LARGE SCALE GENOMIC DNA]</scope>
    <source>
        <strain evidence="3">ATCC 35414 / DSM 8532 / NCIMB 11754</strain>
    </source>
</reference>
<evidence type="ECO:0000256" key="1">
    <source>
        <dbReference type="SAM" id="Phobius"/>
    </source>
</evidence>
<dbReference type="PATRIC" id="fig|1121335.3.peg.664"/>
<dbReference type="AlphaFoldDB" id="L7VM52"/>
<name>L7VM52_THES1</name>
<accession>L7VM52</accession>
<proteinExistence type="predicted"/>